<feature type="transmembrane region" description="Helical" evidence="1">
    <location>
        <begin position="194"/>
        <end position="217"/>
    </location>
</feature>
<name>A0A182VPA8_ANOME</name>
<proteinExistence type="predicted"/>
<protein>
    <submittedName>
        <fullName evidence="2">Uncharacterized protein</fullName>
    </submittedName>
</protein>
<accession>A0A182VPA8</accession>
<keyword evidence="1" id="KW-0812">Transmembrane</keyword>
<dbReference type="Proteomes" id="UP000075903">
    <property type="component" value="Unassembled WGS sequence"/>
</dbReference>
<keyword evidence="1" id="KW-1133">Transmembrane helix</keyword>
<feature type="transmembrane region" description="Helical" evidence="1">
    <location>
        <begin position="229"/>
        <end position="252"/>
    </location>
</feature>
<dbReference type="EnsemblMetazoa" id="AMEM018354-RA">
    <property type="protein sequence ID" value="AMEM018354-PA"/>
    <property type="gene ID" value="AMEM018354"/>
</dbReference>
<keyword evidence="3" id="KW-1185">Reference proteome</keyword>
<evidence type="ECO:0000256" key="1">
    <source>
        <dbReference type="SAM" id="Phobius"/>
    </source>
</evidence>
<dbReference type="VEuPathDB" id="VectorBase:AMEM018354"/>
<reference evidence="2" key="1">
    <citation type="submission" date="2020-05" db="UniProtKB">
        <authorList>
            <consortium name="EnsemblMetazoa"/>
        </authorList>
    </citation>
    <scope>IDENTIFICATION</scope>
    <source>
        <strain evidence="2">MAF</strain>
    </source>
</reference>
<sequence length="269" mass="28390">MQPSVAQNGPTWVWHRSHMHHLQHGRQRRHGRTLVRRWTLSALVLGRNGRHVGGVCRMAVVLLHRWSGLVRCFLNASSSCCRTAPPSGVVGGAPPAGGAVTTGGWIAPIAGSLPGMISRGMDPPPPAAPPPIAIGCWSANGSFGGPGVLPPLGAPPSPPFRSDWRNRASSSSTLSRNDWGVLEVAAGEIGAKNLLLVAVATLTMSSNAAMPFIILPMSSCSEFWRLRRSFASVAAAAATSSLPPLAAVSLSWRKNCEKRLSRLPPPTSF</sequence>
<evidence type="ECO:0000313" key="2">
    <source>
        <dbReference type="EnsemblMetazoa" id="AMEM018354-PA"/>
    </source>
</evidence>
<dbReference type="AlphaFoldDB" id="A0A182VPA8"/>
<organism evidence="2 3">
    <name type="scientific">Anopheles merus</name>
    <name type="common">Mosquito</name>
    <dbReference type="NCBI Taxonomy" id="30066"/>
    <lineage>
        <taxon>Eukaryota</taxon>
        <taxon>Metazoa</taxon>
        <taxon>Ecdysozoa</taxon>
        <taxon>Arthropoda</taxon>
        <taxon>Hexapoda</taxon>
        <taxon>Insecta</taxon>
        <taxon>Pterygota</taxon>
        <taxon>Neoptera</taxon>
        <taxon>Endopterygota</taxon>
        <taxon>Diptera</taxon>
        <taxon>Nematocera</taxon>
        <taxon>Culicoidea</taxon>
        <taxon>Culicidae</taxon>
        <taxon>Anophelinae</taxon>
        <taxon>Anopheles</taxon>
    </lineage>
</organism>
<evidence type="ECO:0000313" key="3">
    <source>
        <dbReference type="Proteomes" id="UP000075903"/>
    </source>
</evidence>
<keyword evidence="1" id="KW-0472">Membrane</keyword>